<dbReference type="PANTHER" id="PTHR46491:SF3">
    <property type="entry name" value="CDGSH IRON-SULFUR DOMAIN-CONTAINING PROTEIN 3, MITOCHONDRIAL"/>
    <property type="match status" value="1"/>
</dbReference>
<dbReference type="InterPro" id="IPR018967">
    <property type="entry name" value="FeS-contain_CDGSH-typ"/>
</dbReference>
<dbReference type="Gene3D" id="3.40.5.90">
    <property type="entry name" value="CDGSH iron-sulfur domain, mitoNEET-type"/>
    <property type="match status" value="2"/>
</dbReference>
<keyword evidence="1" id="KW-0001">2Fe-2S</keyword>
<dbReference type="Proteomes" id="UP001626593">
    <property type="component" value="Chromosome"/>
</dbReference>
<evidence type="ECO:0000256" key="1">
    <source>
        <dbReference type="ARBA" id="ARBA00022714"/>
    </source>
</evidence>
<reference evidence="6 7" key="1">
    <citation type="submission" date="2023-12" db="EMBL/GenBank/DDBJ databases">
        <title>A. evansii MAY27, complete genome.</title>
        <authorList>
            <person name="Wang Y."/>
        </authorList>
    </citation>
    <scope>NUCLEOTIDE SEQUENCE [LARGE SCALE GENOMIC DNA]</scope>
    <source>
        <strain evidence="6 7">MAY27</strain>
    </source>
</reference>
<keyword evidence="4" id="KW-0411">Iron-sulfur</keyword>
<evidence type="ECO:0000259" key="5">
    <source>
        <dbReference type="SMART" id="SM00704"/>
    </source>
</evidence>
<keyword evidence="2" id="KW-0479">Metal-binding</keyword>
<evidence type="ECO:0000256" key="2">
    <source>
        <dbReference type="ARBA" id="ARBA00022723"/>
    </source>
</evidence>
<keyword evidence="3" id="KW-0408">Iron</keyword>
<evidence type="ECO:0000313" key="7">
    <source>
        <dbReference type="Proteomes" id="UP001626593"/>
    </source>
</evidence>
<protein>
    <submittedName>
        <fullName evidence="6">CDGSH iron-sulfur domain-containing protein</fullName>
    </submittedName>
</protein>
<dbReference type="InterPro" id="IPR042216">
    <property type="entry name" value="MitoNEET_CISD"/>
</dbReference>
<sequence>MNDPVPNIAQKGPYAVELEAGTDYFWCACGNSKHQPFCDGSHKGGPFLPLKFQAAATGTAYLCGCKRTGNKPYCDGTHNKL</sequence>
<dbReference type="InterPro" id="IPR052950">
    <property type="entry name" value="CISD"/>
</dbReference>
<dbReference type="SMART" id="SM00704">
    <property type="entry name" value="ZnF_CDGSH"/>
    <property type="match status" value="2"/>
</dbReference>
<keyword evidence="7" id="KW-1185">Reference proteome</keyword>
<proteinExistence type="predicted"/>
<accession>A0ABZ1AUR3</accession>
<feature type="domain" description="Iron-binding zinc finger CDGSH type" evidence="5">
    <location>
        <begin position="49"/>
        <end position="80"/>
    </location>
</feature>
<evidence type="ECO:0000256" key="4">
    <source>
        <dbReference type="ARBA" id="ARBA00023014"/>
    </source>
</evidence>
<dbReference type="EMBL" id="CP141259">
    <property type="protein sequence ID" value="WRL48574.1"/>
    <property type="molecule type" value="Genomic_DNA"/>
</dbReference>
<dbReference type="Pfam" id="PF09360">
    <property type="entry name" value="zf-CDGSH"/>
    <property type="match status" value="2"/>
</dbReference>
<gene>
    <name evidence="6" type="ORF">U5817_11120</name>
</gene>
<evidence type="ECO:0000256" key="3">
    <source>
        <dbReference type="ARBA" id="ARBA00023004"/>
    </source>
</evidence>
<evidence type="ECO:0000313" key="6">
    <source>
        <dbReference type="EMBL" id="WRL48574.1"/>
    </source>
</evidence>
<feature type="domain" description="Iron-binding zinc finger CDGSH type" evidence="5">
    <location>
        <begin position="11"/>
        <end position="48"/>
    </location>
</feature>
<dbReference type="PANTHER" id="PTHR46491">
    <property type="entry name" value="CDGSH IRON SULFUR DOMAIN PROTEIN HOMOLOG"/>
    <property type="match status" value="1"/>
</dbReference>
<dbReference type="RefSeq" id="WP_407280789.1">
    <property type="nucleotide sequence ID" value="NZ_CP141259.1"/>
</dbReference>
<organism evidence="6 7">
    <name type="scientific">Aromatoleum evansii</name>
    <name type="common">Azoarcus evansii</name>
    <dbReference type="NCBI Taxonomy" id="59406"/>
    <lineage>
        <taxon>Bacteria</taxon>
        <taxon>Pseudomonadati</taxon>
        <taxon>Pseudomonadota</taxon>
        <taxon>Betaproteobacteria</taxon>
        <taxon>Rhodocyclales</taxon>
        <taxon>Rhodocyclaceae</taxon>
        <taxon>Aromatoleum</taxon>
    </lineage>
</organism>
<name>A0ABZ1AUR3_AROEV</name>